<dbReference type="Gene3D" id="3.40.50.150">
    <property type="entry name" value="Vaccinia Virus protein VP39"/>
    <property type="match status" value="1"/>
</dbReference>
<dbReference type="Proteomes" id="UP001604277">
    <property type="component" value="Unassembled WGS sequence"/>
</dbReference>
<dbReference type="AlphaFoldDB" id="A0ABD1S9F3"/>
<reference evidence="3" key="1">
    <citation type="submission" date="2024-07" db="EMBL/GenBank/DDBJ databases">
        <title>Two chromosome-level genome assemblies of Korean endemic species Abeliophyllum distichum and Forsythia ovata (Oleaceae).</title>
        <authorList>
            <person name="Jang H."/>
        </authorList>
    </citation>
    <scope>NUCLEOTIDE SEQUENCE [LARGE SCALE GENOMIC DNA]</scope>
</reference>
<comment type="similarity">
    <text evidence="1">Belongs to the methyltransferase superfamily. Type-7 methyltransferase family.</text>
</comment>
<evidence type="ECO:0000313" key="2">
    <source>
        <dbReference type="EMBL" id="KAL2496029.1"/>
    </source>
</evidence>
<accession>A0ABD1S9F3</accession>
<dbReference type="Pfam" id="PF03492">
    <property type="entry name" value="Methyltransf_7"/>
    <property type="match status" value="1"/>
</dbReference>
<evidence type="ECO:0000313" key="3">
    <source>
        <dbReference type="Proteomes" id="UP001604277"/>
    </source>
</evidence>
<dbReference type="SUPFAM" id="SSF53335">
    <property type="entry name" value="S-adenosyl-L-methionine-dependent methyltransferases"/>
    <property type="match status" value="1"/>
</dbReference>
<name>A0ABD1S9F3_9LAMI</name>
<dbReference type="InterPro" id="IPR005299">
    <property type="entry name" value="MeTrfase_7"/>
</dbReference>
<organism evidence="2 3">
    <name type="scientific">Forsythia ovata</name>
    <dbReference type="NCBI Taxonomy" id="205694"/>
    <lineage>
        <taxon>Eukaryota</taxon>
        <taxon>Viridiplantae</taxon>
        <taxon>Streptophyta</taxon>
        <taxon>Embryophyta</taxon>
        <taxon>Tracheophyta</taxon>
        <taxon>Spermatophyta</taxon>
        <taxon>Magnoliopsida</taxon>
        <taxon>eudicotyledons</taxon>
        <taxon>Gunneridae</taxon>
        <taxon>Pentapetalae</taxon>
        <taxon>asterids</taxon>
        <taxon>lamiids</taxon>
        <taxon>Lamiales</taxon>
        <taxon>Oleaceae</taxon>
        <taxon>Forsythieae</taxon>
        <taxon>Forsythia</taxon>
    </lineage>
</organism>
<comment type="caution">
    <text evidence="2">The sequence shown here is derived from an EMBL/GenBank/DDBJ whole genome shotgun (WGS) entry which is preliminary data.</text>
</comment>
<protein>
    <submittedName>
        <fullName evidence="2">Indole-3-acetate O-methyltransferase 1</fullName>
    </submittedName>
</protein>
<gene>
    <name evidence="2" type="ORF">Fot_39786</name>
</gene>
<keyword evidence="3" id="KW-1185">Reference proteome</keyword>
<dbReference type="PANTHER" id="PTHR31009">
    <property type="entry name" value="S-ADENOSYL-L-METHIONINE:CARBOXYL METHYLTRANSFERASE FAMILY PROTEIN"/>
    <property type="match status" value="1"/>
</dbReference>
<dbReference type="EMBL" id="JBFOLJ010000011">
    <property type="protein sequence ID" value="KAL2496029.1"/>
    <property type="molecule type" value="Genomic_DNA"/>
</dbReference>
<proteinExistence type="inferred from homology"/>
<dbReference type="InterPro" id="IPR029063">
    <property type="entry name" value="SAM-dependent_MTases_sf"/>
</dbReference>
<sequence>MLHLLRETLDGVQLNSMADIPFVVEDLSCSCGSNTIYMIDVIIKHMKKQYEAMGYYPPEFSAFFSDIPSNDFNILLMLLPSYSGSMEECLASDSSHSYFVAGVPGSF</sequence>
<evidence type="ECO:0000256" key="1">
    <source>
        <dbReference type="ARBA" id="ARBA00007967"/>
    </source>
</evidence>